<dbReference type="Proteomes" id="UP001181693">
    <property type="component" value="Unassembled WGS sequence"/>
</dbReference>
<keyword evidence="2" id="KW-1185">Reference proteome</keyword>
<evidence type="ECO:0000313" key="2">
    <source>
        <dbReference type="Proteomes" id="UP001181693"/>
    </source>
</evidence>
<gene>
    <name evidence="1" type="ORF">GDO54_006024</name>
</gene>
<dbReference type="EMBL" id="DYDO01000002">
    <property type="protein sequence ID" value="DBA29980.1"/>
    <property type="molecule type" value="Genomic_DNA"/>
</dbReference>
<organism evidence="1 2">
    <name type="scientific">Pyxicephalus adspersus</name>
    <name type="common">African bullfrog</name>
    <dbReference type="NCBI Taxonomy" id="30357"/>
    <lineage>
        <taxon>Eukaryota</taxon>
        <taxon>Metazoa</taxon>
        <taxon>Chordata</taxon>
        <taxon>Craniata</taxon>
        <taxon>Vertebrata</taxon>
        <taxon>Euteleostomi</taxon>
        <taxon>Amphibia</taxon>
        <taxon>Batrachia</taxon>
        <taxon>Anura</taxon>
        <taxon>Neobatrachia</taxon>
        <taxon>Ranoidea</taxon>
        <taxon>Pyxicephalidae</taxon>
        <taxon>Pyxicephalinae</taxon>
        <taxon>Pyxicephalus</taxon>
    </lineage>
</organism>
<proteinExistence type="predicted"/>
<reference evidence="1" key="1">
    <citation type="thesis" date="2020" institute="ProQuest LLC" country="789 East Eisenhower Parkway, Ann Arbor, MI, USA">
        <title>Comparative Genomics and Chromosome Evolution.</title>
        <authorList>
            <person name="Mudd A.B."/>
        </authorList>
    </citation>
    <scope>NUCLEOTIDE SEQUENCE</scope>
    <source>
        <strain evidence="1">1538</strain>
        <tissue evidence="1">Blood</tissue>
    </source>
</reference>
<accession>A0AAV3AQ59</accession>
<protein>
    <submittedName>
        <fullName evidence="1">Uncharacterized protein</fullName>
    </submittedName>
</protein>
<sequence length="95" mass="11313">MLGSEFIRSRVMDCHLMAVLVHYKLRKFLGNFFGTLLVKHKPKASPRTRPPFLLFHRILLQLLYRYCQQLHIQYEFCPCNSYLVMGYVGCRFPTN</sequence>
<dbReference type="AlphaFoldDB" id="A0AAV3AQ59"/>
<evidence type="ECO:0000313" key="1">
    <source>
        <dbReference type="EMBL" id="DBA29980.1"/>
    </source>
</evidence>
<comment type="caution">
    <text evidence="1">The sequence shown here is derived from an EMBL/GenBank/DDBJ whole genome shotgun (WGS) entry which is preliminary data.</text>
</comment>
<name>A0AAV3AQ59_PYXAD</name>